<feature type="compositionally biased region" description="Acidic residues" evidence="1">
    <location>
        <begin position="268"/>
        <end position="278"/>
    </location>
</feature>
<feature type="compositionally biased region" description="Acidic residues" evidence="1">
    <location>
        <begin position="61"/>
        <end position="74"/>
    </location>
</feature>
<feature type="compositionally biased region" description="Basic and acidic residues" evidence="1">
    <location>
        <begin position="109"/>
        <end position="119"/>
    </location>
</feature>
<gene>
    <name evidence="2" type="ORF">I303_07340</name>
    <name evidence="3" type="ORF">I303_108333</name>
</gene>
<dbReference type="GeneID" id="28971039"/>
<dbReference type="AlphaFoldDB" id="A0A1A5ZXP2"/>
<evidence type="ECO:0000256" key="1">
    <source>
        <dbReference type="SAM" id="MobiDB-lite"/>
    </source>
</evidence>
<reference evidence="2" key="1">
    <citation type="submission" date="2013-07" db="EMBL/GenBank/DDBJ databases">
        <title>The Genome Sequence of Cryptococcus dejecticola CBS10117.</title>
        <authorList>
            <consortium name="The Broad Institute Genome Sequencing Platform"/>
            <person name="Cuomo C."/>
            <person name="Litvintseva A."/>
            <person name="Chen Y."/>
            <person name="Heitman J."/>
            <person name="Sun S."/>
            <person name="Springer D."/>
            <person name="Dromer F."/>
            <person name="Young S.K."/>
            <person name="Zeng Q."/>
            <person name="Gargeya S."/>
            <person name="Fitzgerald M."/>
            <person name="Abouelleil A."/>
            <person name="Alvarado L."/>
            <person name="Berlin A.M."/>
            <person name="Chapman S.B."/>
            <person name="Dewar J."/>
            <person name="Goldberg J."/>
            <person name="Griggs A."/>
            <person name="Gujja S."/>
            <person name="Hansen M."/>
            <person name="Howarth C."/>
            <person name="Imamovic A."/>
            <person name="Larimer J."/>
            <person name="McCowan C."/>
            <person name="Murphy C."/>
            <person name="Pearson M."/>
            <person name="Priest M."/>
            <person name="Roberts A."/>
            <person name="Saif S."/>
            <person name="Shea T."/>
            <person name="Sykes S."/>
            <person name="Wortman J."/>
            <person name="Nusbaum C."/>
            <person name="Birren B."/>
        </authorList>
    </citation>
    <scope>NUCLEOTIDE SEQUENCE [LARGE SCALE GENOMIC DNA]</scope>
    <source>
        <strain evidence="2">CBS 10117</strain>
    </source>
</reference>
<feature type="region of interest" description="Disordered" evidence="1">
    <location>
        <begin position="1"/>
        <end position="159"/>
    </location>
</feature>
<reference evidence="3" key="3">
    <citation type="submission" date="2024-02" db="EMBL/GenBank/DDBJ databases">
        <title>Comparative genomics of Cryptococcus and Kwoniella reveals pathogenesis evolution and contrasting modes of karyotype evolution via chromosome fusion or intercentromeric recombination.</title>
        <authorList>
            <person name="Coelho M.A."/>
            <person name="David-Palma M."/>
            <person name="Shea T."/>
            <person name="Bowers K."/>
            <person name="McGinley-Smith S."/>
            <person name="Mohammad A.W."/>
            <person name="Gnirke A."/>
            <person name="Yurkov A.M."/>
            <person name="Nowrousian M."/>
            <person name="Sun S."/>
            <person name="Cuomo C.A."/>
            <person name="Heitman J."/>
        </authorList>
    </citation>
    <scope>NUCLEOTIDE SEQUENCE</scope>
    <source>
        <strain evidence="3">CBS 10117</strain>
    </source>
</reference>
<feature type="compositionally biased region" description="Basic and acidic residues" evidence="1">
    <location>
        <begin position="49"/>
        <end position="60"/>
    </location>
</feature>
<sequence length="429" mass="45677">MARSDEMKTSGEKKRKKDDERDRGTSESRSSSEEKTDGSGSSPPVNKSKRLEKGKARAVADDDDDDDEQSEEELAITRSRLTPAPLRSNNDALKGLSAILENSDEEDDARIARAARDAEGSTAGPSGTQGVAEASQEAAGGAEADAGKKKGKKPLPEYKQLVDRILGVSKKGHKSQERLAMEIDVRKRLQAKESVDTLKAHYAEFKKAAQDRGRRGGVGASATTRAQDSGRSGGDGGAGATTGAQDSARSGGGGGAGGDTGTGRAEIEQADDDEDSLDEPARLSYLPQVSYQDRMSIIAGVPPPSTSAAVKDYVMESSNSVTMLRSVTAKTLSSAKDAIPLVKEWDRRFKAAETEADKRLFEKLYKDAEYVRESLLSLVPVPLQSLRHIDAIIAADARSQSAPQTAPARSPEPMRQSEAGPSCNRPDDD</sequence>
<feature type="region of interest" description="Disordered" evidence="1">
    <location>
        <begin position="397"/>
        <end position="429"/>
    </location>
</feature>
<feature type="compositionally biased region" description="Low complexity" evidence="1">
    <location>
        <begin position="130"/>
        <end position="144"/>
    </location>
</feature>
<proteinExistence type="predicted"/>
<name>A0A1A5ZXP2_9TREE</name>
<dbReference type="VEuPathDB" id="FungiDB:I303_07340"/>
<feature type="compositionally biased region" description="Basic and acidic residues" evidence="1">
    <location>
        <begin position="1"/>
        <end position="37"/>
    </location>
</feature>
<feature type="compositionally biased region" description="Gly residues" evidence="1">
    <location>
        <begin position="250"/>
        <end position="261"/>
    </location>
</feature>
<protein>
    <submittedName>
        <fullName evidence="2">Uncharacterized protein</fullName>
    </submittedName>
</protein>
<feature type="compositionally biased region" description="Gly residues" evidence="1">
    <location>
        <begin position="231"/>
        <end position="240"/>
    </location>
</feature>
<evidence type="ECO:0000313" key="3">
    <source>
        <dbReference type="EMBL" id="WWC65711.1"/>
    </source>
</evidence>
<dbReference type="RefSeq" id="XP_018260421.1">
    <property type="nucleotide sequence ID" value="XM_018410611.1"/>
</dbReference>
<accession>A0A1A5ZXP2</accession>
<dbReference type="KEGG" id="kdj:28971039"/>
<feature type="region of interest" description="Disordered" evidence="1">
    <location>
        <begin position="207"/>
        <end position="285"/>
    </location>
</feature>
<reference evidence="3" key="2">
    <citation type="submission" date="2013-07" db="EMBL/GenBank/DDBJ databases">
        <authorList>
            <consortium name="The Broad Institute Genome Sequencing Platform"/>
            <person name="Cuomo C."/>
            <person name="Litvintseva A."/>
            <person name="Chen Y."/>
            <person name="Heitman J."/>
            <person name="Sun S."/>
            <person name="Springer D."/>
            <person name="Dromer F."/>
            <person name="Young S.K."/>
            <person name="Zeng Q."/>
            <person name="Gargeya S."/>
            <person name="Fitzgerald M."/>
            <person name="Abouelleil A."/>
            <person name="Alvarado L."/>
            <person name="Berlin A.M."/>
            <person name="Chapman S.B."/>
            <person name="Dewar J."/>
            <person name="Goldberg J."/>
            <person name="Griggs A."/>
            <person name="Gujja S."/>
            <person name="Hansen M."/>
            <person name="Howarth C."/>
            <person name="Imamovic A."/>
            <person name="Larimer J."/>
            <person name="McCowan C."/>
            <person name="Murphy C."/>
            <person name="Pearson M."/>
            <person name="Priest M."/>
            <person name="Roberts A."/>
            <person name="Saif S."/>
            <person name="Shea T."/>
            <person name="Sykes S."/>
            <person name="Wortman J."/>
            <person name="Nusbaum C."/>
            <person name="Birren B."/>
        </authorList>
    </citation>
    <scope>NUCLEOTIDE SEQUENCE</scope>
    <source>
        <strain evidence="3">CBS 10117</strain>
    </source>
</reference>
<dbReference type="Proteomes" id="UP000078595">
    <property type="component" value="Chromosome 11"/>
</dbReference>
<evidence type="ECO:0000313" key="2">
    <source>
        <dbReference type="EMBL" id="OBR82579.1"/>
    </source>
</evidence>
<keyword evidence="4" id="KW-1185">Reference proteome</keyword>
<organism evidence="2">
    <name type="scientific">Kwoniella dejecticola CBS 10117</name>
    <dbReference type="NCBI Taxonomy" id="1296121"/>
    <lineage>
        <taxon>Eukaryota</taxon>
        <taxon>Fungi</taxon>
        <taxon>Dikarya</taxon>
        <taxon>Basidiomycota</taxon>
        <taxon>Agaricomycotina</taxon>
        <taxon>Tremellomycetes</taxon>
        <taxon>Tremellales</taxon>
        <taxon>Cryptococcaceae</taxon>
        <taxon>Kwoniella</taxon>
    </lineage>
</organism>
<evidence type="ECO:0000313" key="4">
    <source>
        <dbReference type="Proteomes" id="UP000078595"/>
    </source>
</evidence>
<dbReference type="EMBL" id="CP144540">
    <property type="protein sequence ID" value="WWC65711.1"/>
    <property type="molecule type" value="Genomic_DNA"/>
</dbReference>
<dbReference type="EMBL" id="KI894035">
    <property type="protein sequence ID" value="OBR82579.1"/>
    <property type="molecule type" value="Genomic_DNA"/>
</dbReference>